<protein>
    <submittedName>
        <fullName evidence="2">Uncharacterized protein</fullName>
    </submittedName>
</protein>
<feature type="region of interest" description="Disordered" evidence="1">
    <location>
        <begin position="354"/>
        <end position="381"/>
    </location>
</feature>
<feature type="compositionally biased region" description="Polar residues" evidence="1">
    <location>
        <begin position="293"/>
        <end position="316"/>
    </location>
</feature>
<feature type="region of interest" description="Disordered" evidence="1">
    <location>
        <begin position="459"/>
        <end position="483"/>
    </location>
</feature>
<feature type="compositionally biased region" description="Polar residues" evidence="1">
    <location>
        <begin position="642"/>
        <end position="665"/>
    </location>
</feature>
<feature type="compositionally biased region" description="Polar residues" evidence="1">
    <location>
        <begin position="673"/>
        <end position="682"/>
    </location>
</feature>
<evidence type="ECO:0000256" key="1">
    <source>
        <dbReference type="SAM" id="MobiDB-lite"/>
    </source>
</evidence>
<accession>A0A8H6YJR3</accession>
<feature type="compositionally biased region" description="Low complexity" evidence="1">
    <location>
        <begin position="365"/>
        <end position="377"/>
    </location>
</feature>
<dbReference type="Proteomes" id="UP000620124">
    <property type="component" value="Unassembled WGS sequence"/>
</dbReference>
<proteinExistence type="predicted"/>
<sequence length="731" mass="80210">MSDSCQLFTRLLLPKRHGYPLFHPQPFDDLPLESRHIGTEIGDVGVVTADGSFDVIFNICRSSSDPVNRFGVPESFEQVQLGPGDVAPRAQYHRPGSDVSNTAISKRRLDVDAGVEGNVFLPFGAGAVVEISMSSKETAVLLLPDGASRTDLRPKNIFRDYALKHAQRWYAFVNGRLHRMVANGDLYLVTGTDKSFSWSVAAVENHSEDCKISLKLKAAQVGSAGTSCFWEWETANSFADSGPRPLPADGERSENQTIFLRGFKVAIRTSSLKKSAKAISIVDSKPSDILSRTGGSPFSQSRFTSTGSFFRNSPPSGSGGVKDNTESVEESAEYFPGSATQSANITTANNLSKAGSSSFSQSCPTSAHDSASSGSDGTSDDEELIVDSAEYFPGSPKGYHPGSTINDYLLNVSSTADVAVTHDDEWMSVLHESEEEFPNDYELIRRISGKYDLDTSSAGIYPKSSPDKCKPPQSDPGSPKKEAYATPAMFQPFDNPSQFYPGLIIWCDPNCREMDISTLAPSDMYDRKKTMELRPCLVVAVNYSNQSFQVSRICATTPIDTRQWVRVDTAPSITWRLNDAWIWVGTPPTLAMVLNNAKVMHPHKEMQFVTNPIAASNLQNYWTHRQNYLRYCQMHDDESSRPRASTNYSTTPQTLHLASQSQSGAPQYLANPHSGSLNSQGATFSTLSSKPVVVPPGFTETHPNSPGWWRNPETGWFWHASRGLLPPSTQK</sequence>
<gene>
    <name evidence="2" type="ORF">MVEN_00680700</name>
</gene>
<keyword evidence="3" id="KW-1185">Reference proteome</keyword>
<dbReference type="EMBL" id="JACAZI010000005">
    <property type="protein sequence ID" value="KAF7359571.1"/>
    <property type="molecule type" value="Genomic_DNA"/>
</dbReference>
<evidence type="ECO:0000313" key="3">
    <source>
        <dbReference type="Proteomes" id="UP000620124"/>
    </source>
</evidence>
<feature type="region of interest" description="Disordered" evidence="1">
    <location>
        <begin position="290"/>
        <end position="340"/>
    </location>
</feature>
<feature type="compositionally biased region" description="Polar residues" evidence="1">
    <location>
        <begin position="354"/>
        <end position="364"/>
    </location>
</feature>
<dbReference type="OrthoDB" id="2662290at2759"/>
<comment type="caution">
    <text evidence="2">The sequence shown here is derived from an EMBL/GenBank/DDBJ whole genome shotgun (WGS) entry which is preliminary data.</text>
</comment>
<dbReference type="AlphaFoldDB" id="A0A8H6YJR3"/>
<feature type="region of interest" description="Disordered" evidence="1">
    <location>
        <begin position="639"/>
        <end position="682"/>
    </location>
</feature>
<evidence type="ECO:0000313" key="2">
    <source>
        <dbReference type="EMBL" id="KAF7359571.1"/>
    </source>
</evidence>
<reference evidence="2" key="1">
    <citation type="submission" date="2020-05" db="EMBL/GenBank/DDBJ databases">
        <title>Mycena genomes resolve the evolution of fungal bioluminescence.</title>
        <authorList>
            <person name="Tsai I.J."/>
        </authorList>
    </citation>
    <scope>NUCLEOTIDE SEQUENCE</scope>
    <source>
        <strain evidence="2">CCC161011</strain>
    </source>
</reference>
<organism evidence="2 3">
    <name type="scientific">Mycena venus</name>
    <dbReference type="NCBI Taxonomy" id="2733690"/>
    <lineage>
        <taxon>Eukaryota</taxon>
        <taxon>Fungi</taxon>
        <taxon>Dikarya</taxon>
        <taxon>Basidiomycota</taxon>
        <taxon>Agaricomycotina</taxon>
        <taxon>Agaricomycetes</taxon>
        <taxon>Agaricomycetidae</taxon>
        <taxon>Agaricales</taxon>
        <taxon>Marasmiineae</taxon>
        <taxon>Mycenaceae</taxon>
        <taxon>Mycena</taxon>
    </lineage>
</organism>
<name>A0A8H6YJR3_9AGAR</name>